<dbReference type="Proteomes" id="UP000275663">
    <property type="component" value="Chromosome"/>
</dbReference>
<dbReference type="RefSeq" id="WP_126129444.1">
    <property type="nucleotide sequence ID" value="NZ_CP034464.1"/>
</dbReference>
<protein>
    <submittedName>
        <fullName evidence="1">Uncharacterized protein</fullName>
    </submittedName>
</protein>
<name>A0A3S5HM61_9BURK</name>
<keyword evidence="2" id="KW-1185">Reference proteome</keyword>
<sequence length="194" mass="21264">MSSIIYDKADKGREEIATRKYQLAPRLRSLLVMIDGKQSEAELLKKVLGLGLNEQSLIDLLEQEFIIMSSSGMAELVPALAALPVSAIANPSLAAGSAPTMPVTSPAETAARFQALYNFYNETIKSTLGLRGFALQMKVERAGNLQDFNDLRNVYIEAILKAKGKEMARSLRDRLDQLLYADSNVVADKIIADD</sequence>
<dbReference type="OrthoDB" id="8588059at2"/>
<evidence type="ECO:0000313" key="2">
    <source>
        <dbReference type="Proteomes" id="UP000275663"/>
    </source>
</evidence>
<evidence type="ECO:0000313" key="1">
    <source>
        <dbReference type="EMBL" id="AZP14083.1"/>
    </source>
</evidence>
<accession>A0A3S5HM61</accession>
<organism evidence="1 2">
    <name type="scientific">Undibacterium parvum</name>
    <dbReference type="NCBI Taxonomy" id="401471"/>
    <lineage>
        <taxon>Bacteria</taxon>
        <taxon>Pseudomonadati</taxon>
        <taxon>Pseudomonadota</taxon>
        <taxon>Betaproteobacteria</taxon>
        <taxon>Burkholderiales</taxon>
        <taxon>Oxalobacteraceae</taxon>
        <taxon>Undibacterium</taxon>
    </lineage>
</organism>
<dbReference type="AlphaFoldDB" id="A0A3S5HM61"/>
<gene>
    <name evidence="1" type="ORF">EJN92_20015</name>
</gene>
<dbReference type="KEGG" id="upv:EJN92_20015"/>
<dbReference type="EMBL" id="CP034464">
    <property type="protein sequence ID" value="AZP14083.1"/>
    <property type="molecule type" value="Genomic_DNA"/>
</dbReference>
<proteinExistence type="predicted"/>
<reference evidence="1 2" key="1">
    <citation type="journal article" date="2011" name="Int. J. Syst. Evol. Microbiol.">
        <title>Description of Undibacterium oligocarboniphilum sp. nov., isolated from purified water, and Undibacterium pigrum strain CCUG 49012 as the type strain of Undibacterium parvum sp. nov., and emended descriptions of the genus Undibacterium and the species Undibacterium pigrum.</title>
        <authorList>
            <person name="Eder W."/>
            <person name="Wanner G."/>
            <person name="Ludwig W."/>
            <person name="Busse H.J."/>
            <person name="Ziemke-Kageler F."/>
            <person name="Lang E."/>
        </authorList>
    </citation>
    <scope>NUCLEOTIDE SEQUENCE [LARGE SCALE GENOMIC DNA]</scope>
    <source>
        <strain evidence="1 2">DSM 23061</strain>
    </source>
</reference>